<keyword evidence="2" id="KW-1185">Reference proteome</keyword>
<dbReference type="Proteomes" id="UP000034723">
    <property type="component" value="Chromosome"/>
</dbReference>
<reference evidence="1 2" key="1">
    <citation type="submission" date="2015-04" db="EMBL/GenBank/DDBJ databases">
        <title>The complete genome sequence of the hyperthermophilic, obligate iron-reducing archaeon Geoglobus ahangari strain 234T.</title>
        <authorList>
            <person name="Manzella M.P."/>
            <person name="Holmes D.E."/>
            <person name="Rocheleau J.M."/>
            <person name="Chung A."/>
            <person name="Reguera G."/>
            <person name="Kashefi K."/>
        </authorList>
    </citation>
    <scope>NUCLEOTIDE SEQUENCE [LARGE SCALE GENOMIC DNA]</scope>
    <source>
        <strain evidence="1 2">234</strain>
    </source>
</reference>
<name>A0A0F7IEC9_9EURY</name>
<dbReference type="InParanoid" id="A0A0F7IEC9"/>
<dbReference type="HOGENOM" id="CLU_1590805_0_0_2"/>
<dbReference type="AlphaFoldDB" id="A0A0F7IEC9"/>
<evidence type="ECO:0000313" key="2">
    <source>
        <dbReference type="Proteomes" id="UP000034723"/>
    </source>
</evidence>
<dbReference type="KEGG" id="gah:GAH_01388"/>
<organism evidence="1 2">
    <name type="scientific">Geoglobus ahangari</name>
    <dbReference type="NCBI Taxonomy" id="113653"/>
    <lineage>
        <taxon>Archaea</taxon>
        <taxon>Methanobacteriati</taxon>
        <taxon>Methanobacteriota</taxon>
        <taxon>Archaeoglobi</taxon>
        <taxon>Archaeoglobales</taxon>
        <taxon>Archaeoglobaceae</taxon>
        <taxon>Geoglobus</taxon>
    </lineage>
</organism>
<proteinExistence type="predicted"/>
<evidence type="ECO:0000313" key="1">
    <source>
        <dbReference type="EMBL" id="AKG91315.1"/>
    </source>
</evidence>
<sequence length="167" mass="18925">MGYRIKVNLKNGEIEVEGDKEFVKDEIEKLLERIVAKFSLASSLEMDKDKKDVLTQSGAVTEQNMLFESFAEFYKAIDPKKEQDKSLIAVYWFNKFEGKDAVTPKDVVEILKDAGVPLPSNISRDLRELASGKKAYLIKVNVKGGRPAYKLSMTGENYVNKLLRVNE</sequence>
<dbReference type="EMBL" id="CP011267">
    <property type="protein sequence ID" value="AKG91315.1"/>
    <property type="molecule type" value="Genomic_DNA"/>
</dbReference>
<accession>A0A0F7IEC9</accession>
<dbReference type="STRING" id="113653.GAH_01388"/>
<protein>
    <submittedName>
        <fullName evidence="1">Uncharacterized protein</fullName>
    </submittedName>
</protein>
<gene>
    <name evidence="1" type="ORF">GAH_01388</name>
</gene>